<dbReference type="Pfam" id="PF02922">
    <property type="entry name" value="CBM_48"/>
    <property type="match status" value="1"/>
</dbReference>
<keyword evidence="7 14" id="KW-0378">Hydrolase</keyword>
<dbReference type="InterPro" id="IPR044901">
    <property type="entry name" value="Trehalose_TreZ_E-set_sf"/>
</dbReference>
<dbReference type="AlphaFoldDB" id="A0A1I1T920"/>
<dbReference type="InterPro" id="IPR017853">
    <property type="entry name" value="GH"/>
</dbReference>
<dbReference type="Gene3D" id="2.60.40.10">
    <property type="entry name" value="Immunoglobulins"/>
    <property type="match status" value="1"/>
</dbReference>
<evidence type="ECO:0000313" key="21">
    <source>
        <dbReference type="Proteomes" id="UP000199517"/>
    </source>
</evidence>
<dbReference type="Proteomes" id="UP000199517">
    <property type="component" value="Unassembled WGS sequence"/>
</dbReference>
<keyword evidence="9 14" id="KW-0326">Glycosidase</keyword>
<evidence type="ECO:0000256" key="4">
    <source>
        <dbReference type="ARBA" id="ARBA00012268"/>
    </source>
</evidence>
<reference evidence="21" key="1">
    <citation type="submission" date="2016-10" db="EMBL/GenBank/DDBJ databases">
        <authorList>
            <person name="Varghese N."/>
            <person name="Submissions S."/>
        </authorList>
    </citation>
    <scope>NUCLEOTIDE SEQUENCE [LARGE SCALE GENOMIC DNA]</scope>
    <source>
        <strain evidence="21">DSM 7481</strain>
    </source>
</reference>
<evidence type="ECO:0000256" key="15">
    <source>
        <dbReference type="PIRSR" id="PIRSR006337-1"/>
    </source>
</evidence>
<dbReference type="OrthoDB" id="9800174at2"/>
<dbReference type="Pfam" id="PF00128">
    <property type="entry name" value="Alpha-amylase"/>
    <property type="match status" value="1"/>
</dbReference>
<evidence type="ECO:0000256" key="8">
    <source>
        <dbReference type="ARBA" id="ARBA00023277"/>
    </source>
</evidence>
<evidence type="ECO:0000313" key="20">
    <source>
        <dbReference type="EMBL" id="SFD55085.1"/>
    </source>
</evidence>
<dbReference type="InterPro" id="IPR012768">
    <property type="entry name" value="Trehalose_TreZ"/>
</dbReference>
<evidence type="ECO:0000256" key="2">
    <source>
        <dbReference type="ARBA" id="ARBA00005199"/>
    </source>
</evidence>
<dbReference type="CDD" id="cd02853">
    <property type="entry name" value="E_set_MTHase_like_N"/>
    <property type="match status" value="1"/>
</dbReference>
<feature type="binding site" evidence="16">
    <location>
        <begin position="399"/>
        <end position="404"/>
    </location>
    <ligand>
        <name>substrate</name>
    </ligand>
</feature>
<comment type="pathway">
    <text evidence="2 14">Glycan biosynthesis; trehalose biosynthesis.</text>
</comment>
<dbReference type="EMBL" id="FOMQ01000003">
    <property type="protein sequence ID" value="SFD55085.1"/>
    <property type="molecule type" value="Genomic_DNA"/>
</dbReference>
<evidence type="ECO:0000256" key="5">
    <source>
        <dbReference type="ARBA" id="ARBA00015938"/>
    </source>
</evidence>
<evidence type="ECO:0000256" key="9">
    <source>
        <dbReference type="ARBA" id="ARBA00023295"/>
    </source>
</evidence>
<dbReference type="GO" id="GO:0033942">
    <property type="term" value="F:4-alpha-D-(1-&gt;4)-alpha-D-glucanotrehalose trehalohydrolase activity"/>
    <property type="evidence" value="ECO:0007669"/>
    <property type="project" value="UniProtKB-EC"/>
</dbReference>
<gene>
    <name evidence="20" type="ORF">SAMN04489710_103213</name>
</gene>
<protein>
    <recommendedName>
        <fullName evidence="5 13">Malto-oligosyltrehalose trehalohydrolase</fullName>
        <shortName evidence="14">MTHase</shortName>
        <ecNumber evidence="4 13">3.2.1.141</ecNumber>
    </recommendedName>
    <alternativeName>
        <fullName evidence="11 14">4-alpha-D-((1-&gt;4)-alpha-D-glucano)trehalose trehalohydrolase</fullName>
    </alternativeName>
    <alternativeName>
        <fullName evidence="10 14">Maltooligosyl trehalose trehalohydrolase</fullName>
    </alternativeName>
</protein>
<evidence type="ECO:0000256" key="3">
    <source>
        <dbReference type="ARBA" id="ARBA00008061"/>
    </source>
</evidence>
<evidence type="ECO:0000256" key="14">
    <source>
        <dbReference type="PIRNR" id="PIRNR006337"/>
    </source>
</evidence>
<dbReference type="Gene3D" id="3.20.20.80">
    <property type="entry name" value="Glycosidases"/>
    <property type="match status" value="1"/>
</dbReference>
<organism evidence="20 21">
    <name type="scientific">Paracidovorax konjaci</name>
    <dbReference type="NCBI Taxonomy" id="32040"/>
    <lineage>
        <taxon>Bacteria</taxon>
        <taxon>Pseudomonadati</taxon>
        <taxon>Pseudomonadota</taxon>
        <taxon>Betaproteobacteria</taxon>
        <taxon>Burkholderiales</taxon>
        <taxon>Comamonadaceae</taxon>
        <taxon>Paracidovorax</taxon>
    </lineage>
</organism>
<dbReference type="EC" id="3.2.1.141" evidence="4 13"/>
<name>A0A1I1T920_9BURK</name>
<dbReference type="SUPFAM" id="SSF81296">
    <property type="entry name" value="E set domains"/>
    <property type="match status" value="1"/>
</dbReference>
<dbReference type="InterPro" id="IPR013783">
    <property type="entry name" value="Ig-like_fold"/>
</dbReference>
<keyword evidence="21" id="KW-1185">Reference proteome</keyword>
<accession>A0A1I1T920</accession>
<dbReference type="NCBIfam" id="TIGR02402">
    <property type="entry name" value="trehalose_TreZ"/>
    <property type="match status" value="1"/>
</dbReference>
<feature type="binding site" evidence="16">
    <location>
        <begin position="328"/>
        <end position="332"/>
    </location>
    <ligand>
        <name>substrate</name>
    </ligand>
</feature>
<dbReference type="Pfam" id="PF11941">
    <property type="entry name" value="DUF3459"/>
    <property type="match status" value="1"/>
</dbReference>
<dbReference type="PANTHER" id="PTHR43002">
    <property type="entry name" value="GLYCOGEN DEBRANCHING ENZYME"/>
    <property type="match status" value="1"/>
</dbReference>
<evidence type="ECO:0000256" key="7">
    <source>
        <dbReference type="ARBA" id="ARBA00022801"/>
    </source>
</evidence>
<evidence type="ECO:0000256" key="6">
    <source>
        <dbReference type="ARBA" id="ARBA00022490"/>
    </source>
</evidence>
<keyword evidence="6" id="KW-0963">Cytoplasm</keyword>
<dbReference type="InterPro" id="IPR006047">
    <property type="entry name" value="GH13_cat_dom"/>
</dbReference>
<comment type="catalytic activity">
    <reaction evidence="12 14">
        <text>hydrolysis of (1-&gt;4)-alpha-D-glucosidic linkage in 4-alpha-D-[(1-&gt;4)-alpha-D-glucanosyl]n trehalose to yield trehalose and (1-&gt;4)-alpha-D-glucan.</text>
        <dbReference type="EC" id="3.2.1.141"/>
    </reaction>
</comment>
<dbReference type="InterPro" id="IPR014756">
    <property type="entry name" value="Ig_E-set"/>
</dbReference>
<feature type="domain" description="Glycosyl hydrolase family 13 catalytic" evidence="19">
    <location>
        <begin position="122"/>
        <end position="468"/>
    </location>
</feature>
<feature type="site" description="Transition state stabilizer" evidence="17">
    <location>
        <position position="400"/>
    </location>
</feature>
<proteinExistence type="inferred from homology"/>
<dbReference type="GO" id="GO:0005992">
    <property type="term" value="P:trehalose biosynthetic process"/>
    <property type="evidence" value="ECO:0007669"/>
    <property type="project" value="UniProtKB-UniRule"/>
</dbReference>
<dbReference type="SMART" id="SM00642">
    <property type="entry name" value="Aamy"/>
    <property type="match status" value="1"/>
</dbReference>
<dbReference type="GO" id="GO:0005737">
    <property type="term" value="C:cytoplasm"/>
    <property type="evidence" value="ECO:0007669"/>
    <property type="project" value="UniProtKB-SubCell"/>
</dbReference>
<dbReference type="PIRSF" id="PIRSF006337">
    <property type="entry name" value="Trehalose_TreZ"/>
    <property type="match status" value="1"/>
</dbReference>
<evidence type="ECO:0000256" key="18">
    <source>
        <dbReference type="SAM" id="MobiDB-lite"/>
    </source>
</evidence>
<evidence type="ECO:0000256" key="17">
    <source>
        <dbReference type="PIRSR" id="PIRSR006337-3"/>
    </source>
</evidence>
<sequence length="608" mass="67438">MKHRHDMPMGACLRPEGGVQFTLWAPAAKRLTLQYRTAASAAPEHVEAQRGENGQWTAELPQAGAGTLYQWQPDGGPLVPDPASRSNPDGPHGPSQVTDPLAFDWDDENWRGRPWNEVVLYELHVGTFTPEGTFAAAIGRLEWLVEIGITAVELMPVATFGGRHGWGYDGVLHFAPHPAYGSPDDMKRFVAAAHAHGLMVFLDVVYNHFGPDGNYLGGYAPSFFSDTHHSPWGAAINFDGKDSGPVREFFVNNALYWVNEFRLDGLRLDAVHAIVDDSTPHILDEISRRVREATTGRHIHLVLENDKNEAVRLSSRPEPGRYEAQWNDDFHHALHASLTGERQGYYADYARSPLEALANGLVNGYVFAPSPRNGEGQRLVLQPAVAQSQETLVNFFGNHDQVGNRAFGERLAHLVEPPAADLALLLTLLTPATPMLFMGDEFGAQTPFLYFADWEGDLREAVRKGRQREFRLEAGSGVELPDPCDLQTFERSRLNWSDTESVAGKARLALVRAGLATRRDWIAARTHLLRNGEHASTRIGSTGLRVTWAYDDGAQLLMEVNLGSDPVAVEEEGGASSDNDTTVFLHRWNDTRKWAPWSARWILRRASA</sequence>
<evidence type="ECO:0000256" key="12">
    <source>
        <dbReference type="ARBA" id="ARBA00034013"/>
    </source>
</evidence>
<dbReference type="InterPro" id="IPR004193">
    <property type="entry name" value="Glyco_hydro_13_N"/>
</dbReference>
<evidence type="ECO:0000256" key="1">
    <source>
        <dbReference type="ARBA" id="ARBA00004496"/>
    </source>
</evidence>
<dbReference type="RefSeq" id="WP_092950314.1">
    <property type="nucleotide sequence ID" value="NZ_FOMQ01000003.1"/>
</dbReference>
<feature type="region of interest" description="Disordered" evidence="18">
    <location>
        <begin position="67"/>
        <end position="102"/>
    </location>
</feature>
<dbReference type="CDD" id="cd11325">
    <property type="entry name" value="AmyAc_GTHase"/>
    <property type="match status" value="1"/>
</dbReference>
<dbReference type="UniPathway" id="UPA00299"/>
<evidence type="ECO:0000256" key="10">
    <source>
        <dbReference type="ARBA" id="ARBA00032057"/>
    </source>
</evidence>
<comment type="subcellular location">
    <subcellularLocation>
        <location evidence="1 15">Cytoplasm</location>
    </subcellularLocation>
</comment>
<keyword evidence="8" id="KW-0119">Carbohydrate metabolism</keyword>
<evidence type="ECO:0000259" key="19">
    <source>
        <dbReference type="SMART" id="SM00642"/>
    </source>
</evidence>
<feature type="active site" description="Nucleophile" evidence="15">
    <location>
        <position position="269"/>
    </location>
</feature>
<comment type="similarity">
    <text evidence="3 14">Belongs to the glycosyl hydrolase 13 family.</text>
</comment>
<feature type="active site" description="Proton donor" evidence="15">
    <location>
        <position position="304"/>
    </location>
</feature>
<evidence type="ECO:0000256" key="11">
    <source>
        <dbReference type="ARBA" id="ARBA00033284"/>
    </source>
</evidence>
<evidence type="ECO:0000256" key="13">
    <source>
        <dbReference type="NCBIfam" id="TIGR02402"/>
    </source>
</evidence>
<dbReference type="InterPro" id="IPR022567">
    <property type="entry name" value="DUF3459"/>
</dbReference>
<dbReference type="SUPFAM" id="SSF51445">
    <property type="entry name" value="(Trans)glycosidases"/>
    <property type="match status" value="1"/>
</dbReference>
<dbReference type="STRING" id="32040.SAMN04489710_103213"/>
<feature type="binding site" evidence="16">
    <location>
        <begin position="267"/>
        <end position="272"/>
    </location>
    <ligand>
        <name>substrate</name>
    </ligand>
</feature>
<dbReference type="Gene3D" id="1.10.10.760">
    <property type="entry name" value="E-set domains of sugar-utilizing enzymes"/>
    <property type="match status" value="1"/>
</dbReference>
<evidence type="ECO:0000256" key="16">
    <source>
        <dbReference type="PIRSR" id="PIRSR006337-2"/>
    </source>
</evidence>